<protein>
    <submittedName>
        <fullName evidence="3">Winged helix-turn-helix transcriptional regulator</fullName>
    </submittedName>
</protein>
<dbReference type="Pfam" id="PF24266">
    <property type="entry name" value="HTH_HVO_0163_N"/>
    <property type="match status" value="1"/>
</dbReference>
<dbReference type="InterPro" id="IPR011991">
    <property type="entry name" value="ArsR-like_HTH"/>
</dbReference>
<dbReference type="InterPro" id="IPR056504">
    <property type="entry name" value="HTH_HVO_0163_N"/>
</dbReference>
<evidence type="ECO:0000313" key="3">
    <source>
        <dbReference type="EMBL" id="MFB9824057.1"/>
    </source>
</evidence>
<sequence>MTRTPRQRATLVLVLVAVGVAIAGPASALPATHPSGAVPVPAAGGSNDAGRTIDGPADSPGDAVTTGVRTIAAGTTAAVADSPHVLIPIAGYSRFGGDGSDALDHETRRRMHDTVADTPGIHLAGIADAVGEPVSTVRYHGRVLEREGLVETEKIRGKKRLFPALSGERSRTLEAALADGASRAVLHSVWHNEPTTVSELAERLDRAPSTVCHHLCRLAEDELVTRDRDGERVVTTLTDAVRTTLKGGH</sequence>
<dbReference type="EMBL" id="JBHMAJ010000006">
    <property type="protein sequence ID" value="MFB9824057.1"/>
    <property type="molecule type" value="Genomic_DNA"/>
</dbReference>
<proteinExistence type="predicted"/>
<dbReference type="InterPro" id="IPR036390">
    <property type="entry name" value="WH_DNA-bd_sf"/>
</dbReference>
<dbReference type="SUPFAM" id="SSF46785">
    <property type="entry name" value="Winged helix' DNA-binding domain"/>
    <property type="match status" value="2"/>
</dbReference>
<organism evidence="3 4">
    <name type="scientific">Halobaculum roseum</name>
    <dbReference type="NCBI Taxonomy" id="2175149"/>
    <lineage>
        <taxon>Archaea</taxon>
        <taxon>Methanobacteriati</taxon>
        <taxon>Methanobacteriota</taxon>
        <taxon>Stenosarchaea group</taxon>
        <taxon>Halobacteria</taxon>
        <taxon>Halobacteriales</taxon>
        <taxon>Haloferacaceae</taxon>
        <taxon>Halobaculum</taxon>
    </lineage>
</organism>
<dbReference type="GeneID" id="67210112"/>
<dbReference type="PROSITE" id="PS50987">
    <property type="entry name" value="HTH_ARSR_2"/>
    <property type="match status" value="1"/>
</dbReference>
<comment type="caution">
    <text evidence="3">The sequence shown here is derived from an EMBL/GenBank/DDBJ whole genome shotgun (WGS) entry which is preliminary data.</text>
</comment>
<reference evidence="3" key="1">
    <citation type="submission" date="2024-09" db="EMBL/GenBank/DDBJ databases">
        <authorList>
            <person name="Sun Q."/>
        </authorList>
    </citation>
    <scope>NUCLEOTIDE SEQUENCE [LARGE SCALE GENOMIC DNA]</scope>
    <source>
        <strain evidence="3">JCM 31273</strain>
    </source>
</reference>
<feature type="region of interest" description="Disordered" evidence="1">
    <location>
        <begin position="39"/>
        <end position="65"/>
    </location>
</feature>
<dbReference type="Gene3D" id="1.10.10.10">
    <property type="entry name" value="Winged helix-like DNA-binding domain superfamily/Winged helix DNA-binding domain"/>
    <property type="match status" value="2"/>
</dbReference>
<dbReference type="AlphaFoldDB" id="A0ABD5MQ25"/>
<evidence type="ECO:0000313" key="4">
    <source>
        <dbReference type="Proteomes" id="UP001589595"/>
    </source>
</evidence>
<dbReference type="CDD" id="cd00090">
    <property type="entry name" value="HTH_ARSR"/>
    <property type="match status" value="2"/>
</dbReference>
<dbReference type="InterPro" id="IPR001845">
    <property type="entry name" value="HTH_ArsR_DNA-bd_dom"/>
</dbReference>
<dbReference type="SMART" id="SM00418">
    <property type="entry name" value="HTH_ARSR"/>
    <property type="match status" value="2"/>
</dbReference>
<feature type="domain" description="HTH arsR-type" evidence="2">
    <location>
        <begin position="150"/>
        <end position="249"/>
    </location>
</feature>
<dbReference type="InterPro" id="IPR036388">
    <property type="entry name" value="WH-like_DNA-bd_sf"/>
</dbReference>
<evidence type="ECO:0000259" key="2">
    <source>
        <dbReference type="PROSITE" id="PS50987"/>
    </source>
</evidence>
<accession>A0ABD5MQ25</accession>
<gene>
    <name evidence="3" type="ORF">ACFFOL_07715</name>
</gene>
<dbReference type="PANTHER" id="PTHR36216">
    <property type="entry name" value="TRANSCRIPTIONAL REGULATOR, TRMB"/>
    <property type="match status" value="1"/>
</dbReference>
<evidence type="ECO:0000256" key="1">
    <source>
        <dbReference type="SAM" id="MobiDB-lite"/>
    </source>
</evidence>
<name>A0ABD5MQ25_9EURY</name>
<dbReference type="RefSeq" id="WP_222922766.1">
    <property type="nucleotide sequence ID" value="NZ_CP082286.1"/>
</dbReference>
<keyword evidence="4" id="KW-1185">Reference proteome</keyword>
<dbReference type="Proteomes" id="UP001589595">
    <property type="component" value="Unassembled WGS sequence"/>
</dbReference>
<dbReference type="Pfam" id="PF12840">
    <property type="entry name" value="HTH_20"/>
    <property type="match status" value="1"/>
</dbReference>
<dbReference type="PANTHER" id="PTHR36216:SF1">
    <property type="entry name" value="HTH ARSR-TYPE DOMAIN-CONTAINING PROTEIN"/>
    <property type="match status" value="1"/>
</dbReference>